<feature type="domain" description="SF3 helicase" evidence="5">
    <location>
        <begin position="240"/>
        <end position="413"/>
    </location>
</feature>
<dbReference type="PANTHER" id="PTHR35372:SF2">
    <property type="entry name" value="SF3 HELICASE DOMAIN-CONTAINING PROTEIN"/>
    <property type="match status" value="1"/>
</dbReference>
<evidence type="ECO:0000256" key="1">
    <source>
        <dbReference type="ARBA" id="ARBA00022741"/>
    </source>
</evidence>
<feature type="compositionally biased region" description="Polar residues" evidence="4">
    <location>
        <begin position="1"/>
        <end position="10"/>
    </location>
</feature>
<evidence type="ECO:0000256" key="4">
    <source>
        <dbReference type="SAM" id="MobiDB-lite"/>
    </source>
</evidence>
<dbReference type="NCBIfam" id="TIGR01613">
    <property type="entry name" value="primase_Cterm"/>
    <property type="match status" value="1"/>
</dbReference>
<feature type="compositionally biased region" description="Basic and acidic residues" evidence="4">
    <location>
        <begin position="29"/>
        <end position="39"/>
    </location>
</feature>
<dbReference type="SMART" id="SM00885">
    <property type="entry name" value="D5_N"/>
    <property type="match status" value="1"/>
</dbReference>
<keyword evidence="1" id="KW-0547">Nucleotide-binding</keyword>
<dbReference type="Pfam" id="PF08706">
    <property type="entry name" value="D5_N"/>
    <property type="match status" value="1"/>
</dbReference>
<evidence type="ECO:0000313" key="7">
    <source>
        <dbReference type="Proteomes" id="UP000570678"/>
    </source>
</evidence>
<feature type="compositionally biased region" description="Low complexity" evidence="4">
    <location>
        <begin position="582"/>
        <end position="596"/>
    </location>
</feature>
<evidence type="ECO:0000313" key="6">
    <source>
        <dbReference type="EMBL" id="NKY60998.1"/>
    </source>
</evidence>
<feature type="region of interest" description="Disordered" evidence="4">
    <location>
        <begin position="1"/>
        <end position="43"/>
    </location>
</feature>
<dbReference type="PROSITE" id="PS51206">
    <property type="entry name" value="SF3_HELICASE_1"/>
    <property type="match status" value="1"/>
</dbReference>
<sequence length="1231" mass="137115">MSEPNSTTTAPEPGDDDQVPTRRRGRRKSSTDRAQKPETADAGTAEVVYLGDTEEERLARIQGRIRTKKGRYLRSLTDLGNVERYLDQYAGDLLYVDESEQWRGFNGRHWADTTKDRELHKRVVKVLREIWQEAQECRPDTGDATEVRKWAKESERRSSIGAVKALLVSECAVSVEDFDPRGTGPDTLNLANGTLNLETYELRPHDKADMLAKFSPVFFDPTAQCPNWLRHLEWAVPDAETRETIQRYFGYALTTETREQKMLCFYGAKGRNGKGVIVRVMERILGYDDKNPGSSQHAYAQAAPATMLLDGKRGMDAPSSDMARLVGKRFVSLQETAAGQKFSEVRVNALTGGDTITARFMHKDYFEFTPVAKYVLCTNNRPEVTNDNPALWRRLFLVNFPNSISDAGRDADPDYELRIQDELSGILNWMLEGLRKWRADGLKISAAIRADTDAYRAEQDWFGQFMADCLEEREAHLVSAAVVYSVYRKWATDAGQGVMAQRRFGSLVSEKVPGFYKKRTGNPPEWYYGGLALREGTTGAFDTAQHQKNPVERPDPGAPPAKHTAYYAAQRRAAQEREAAEQEAATATPTEAEPVPTVAEPVQPTLTAVHSISALCRADQHAQCADELAAGSVECWCPCHDDPEHETMPEDFGPDPAEGPSPEDVAFLAEFGETEHDIDAVIDAPVEPGPGTETTAVVRFSERTIVPWKVKLSAYVDIETGAGVTDDGDTFTISKRGRVASLAELLRGVPAEVKYLHLVGSELGTDGELMTWAHTRLPKGWTGENHSADEKRDRLSLRYRRPDAAGKRGAQLVIYRAAGWIGRAEEATATPAEIQAAFALLLAGLRATFGEVCTDRYGVPLKATPASTGLELIRRTLPRERSGAAHRYPILDPELQHLIRSHAGQARAENYAATDHASGGANIANRIPGLFIYDMRFAYAALLDLEMPTGPVIRDQVPEFARRGSGWEPCLYRVRVTVPAGWDRVGPFRTRNDAGDWTYPNTPGETFESWVWERGLYAADRDGWKIGESVEILERIRFTGPKTKPLAAFGRALRELRDGWIPAQTETGERVRELARIMARQIAIAAVGKLSGTPYQRLKSCAFEDLTSRPDDGTPVWPSEDGKRWEWHETTTGRDYLVHPEWSAYIWGACRDWLYSHPSQRGVGIRHVPLSELVAARTDGFWTTTEQDVTDTGKVGAFRCQLAHTEPLDTPRSMNALLSTRTALQNGEAGR</sequence>
<evidence type="ECO:0000256" key="3">
    <source>
        <dbReference type="ARBA" id="ARBA00022840"/>
    </source>
</evidence>
<dbReference type="GO" id="GO:0005524">
    <property type="term" value="F:ATP binding"/>
    <property type="evidence" value="ECO:0007669"/>
    <property type="project" value="UniProtKB-KW"/>
</dbReference>
<keyword evidence="7" id="KW-1185">Reference proteome</keyword>
<keyword evidence="2" id="KW-0378">Hydrolase</keyword>
<dbReference type="SUPFAM" id="SSF52540">
    <property type="entry name" value="P-loop containing nucleoside triphosphate hydrolases"/>
    <property type="match status" value="1"/>
</dbReference>
<proteinExistence type="predicted"/>
<organism evidence="6 7">
    <name type="scientific">Nocardia flavorosea</name>
    <dbReference type="NCBI Taxonomy" id="53429"/>
    <lineage>
        <taxon>Bacteria</taxon>
        <taxon>Bacillati</taxon>
        <taxon>Actinomycetota</taxon>
        <taxon>Actinomycetes</taxon>
        <taxon>Mycobacteriales</taxon>
        <taxon>Nocardiaceae</taxon>
        <taxon>Nocardia</taxon>
    </lineage>
</organism>
<dbReference type="InterPro" id="IPR014015">
    <property type="entry name" value="Helicase_SF3_DNA-vir"/>
</dbReference>
<comment type="caution">
    <text evidence="6">The sequence shown here is derived from an EMBL/GenBank/DDBJ whole genome shotgun (WGS) entry which is preliminary data.</text>
</comment>
<dbReference type="PANTHER" id="PTHR35372">
    <property type="entry name" value="ATP BINDING PROTEIN-RELATED"/>
    <property type="match status" value="1"/>
</dbReference>
<dbReference type="EMBL" id="JAAXOT010000035">
    <property type="protein sequence ID" value="NKY60998.1"/>
    <property type="molecule type" value="Genomic_DNA"/>
</dbReference>
<dbReference type="Gene3D" id="3.40.50.300">
    <property type="entry name" value="P-loop containing nucleotide triphosphate hydrolases"/>
    <property type="match status" value="1"/>
</dbReference>
<feature type="region of interest" description="Disordered" evidence="4">
    <location>
        <begin position="569"/>
        <end position="596"/>
    </location>
</feature>
<keyword evidence="3" id="KW-0067">ATP-binding</keyword>
<gene>
    <name evidence="6" type="ORF">HGA15_33665</name>
</gene>
<dbReference type="GO" id="GO:0004386">
    <property type="term" value="F:helicase activity"/>
    <property type="evidence" value="ECO:0007669"/>
    <property type="project" value="UniProtKB-KW"/>
</dbReference>
<dbReference type="InterPro" id="IPR027417">
    <property type="entry name" value="P-loop_NTPase"/>
</dbReference>
<dbReference type="InterPro" id="IPR051620">
    <property type="entry name" value="ORF904-like_C"/>
</dbReference>
<reference evidence="6 7" key="1">
    <citation type="submission" date="2020-04" db="EMBL/GenBank/DDBJ databases">
        <title>MicrobeNet Type strains.</title>
        <authorList>
            <person name="Nicholson A.C."/>
        </authorList>
    </citation>
    <scope>NUCLEOTIDE SEQUENCE [LARGE SCALE GENOMIC DNA]</scope>
    <source>
        <strain evidence="6 7">JCM 3332</strain>
    </source>
</reference>
<name>A0A846YU02_9NOCA</name>
<dbReference type="InterPro" id="IPR006500">
    <property type="entry name" value="Helicase_put_C_phage/plasmid"/>
</dbReference>
<protein>
    <recommendedName>
        <fullName evidence="5">SF3 helicase domain-containing protein</fullName>
    </recommendedName>
</protein>
<dbReference type="Proteomes" id="UP000570678">
    <property type="component" value="Unassembled WGS sequence"/>
</dbReference>
<dbReference type="AlphaFoldDB" id="A0A846YU02"/>
<dbReference type="GO" id="GO:0016787">
    <property type="term" value="F:hydrolase activity"/>
    <property type="evidence" value="ECO:0007669"/>
    <property type="project" value="UniProtKB-KW"/>
</dbReference>
<evidence type="ECO:0000256" key="2">
    <source>
        <dbReference type="ARBA" id="ARBA00022801"/>
    </source>
</evidence>
<dbReference type="Pfam" id="PF19263">
    <property type="entry name" value="DUF5906"/>
    <property type="match status" value="1"/>
</dbReference>
<dbReference type="RefSeq" id="WP_168433999.1">
    <property type="nucleotide sequence ID" value="NZ_JAAXOT010000035.1"/>
</dbReference>
<accession>A0A846YU02</accession>
<evidence type="ECO:0000259" key="5">
    <source>
        <dbReference type="PROSITE" id="PS51206"/>
    </source>
</evidence>
<dbReference type="InterPro" id="IPR014818">
    <property type="entry name" value="Phage/plasmid_primase_P4_C"/>
</dbReference>
<dbReference type="InterPro" id="IPR045455">
    <property type="entry name" value="NrS-1_pol-like_helicase"/>
</dbReference>